<dbReference type="EC" id="5.6.2.3" evidence="9"/>
<dbReference type="PROSITE" id="PS51199">
    <property type="entry name" value="SF4_HELICASE"/>
    <property type="match status" value="1"/>
</dbReference>
<dbReference type="GO" id="GO:0043139">
    <property type="term" value="F:5'-3' DNA helicase activity"/>
    <property type="evidence" value="ECO:0007669"/>
    <property type="project" value="UniProtKB-EC"/>
</dbReference>
<dbReference type="SUPFAM" id="SSF48024">
    <property type="entry name" value="N-terminal domain of DnaB helicase"/>
    <property type="match status" value="1"/>
</dbReference>
<keyword evidence="5 12" id="KW-0347">Helicase</keyword>
<dbReference type="GO" id="GO:0016787">
    <property type="term" value="F:hydrolase activity"/>
    <property type="evidence" value="ECO:0007669"/>
    <property type="project" value="UniProtKB-KW"/>
</dbReference>
<keyword evidence="4" id="KW-0378">Hydrolase</keyword>
<protein>
    <recommendedName>
        <fullName evidence="9">DNA 5'-3' helicase</fullName>
        <ecNumber evidence="9">5.6.2.3</ecNumber>
    </recommendedName>
</protein>
<dbReference type="PANTHER" id="PTHR30153">
    <property type="entry name" value="REPLICATIVE DNA HELICASE DNAB"/>
    <property type="match status" value="1"/>
</dbReference>
<dbReference type="EMBL" id="LR796549">
    <property type="protein sequence ID" value="CAB4150754.1"/>
    <property type="molecule type" value="Genomic_DNA"/>
</dbReference>
<dbReference type="Gene3D" id="1.10.860.10">
    <property type="entry name" value="DNAb Helicase, Chain A"/>
    <property type="match status" value="1"/>
</dbReference>
<comment type="catalytic activity">
    <reaction evidence="10">
        <text>ATP + H2O = ADP + phosphate + H(+)</text>
        <dbReference type="Rhea" id="RHEA:13065"/>
        <dbReference type="ChEBI" id="CHEBI:15377"/>
        <dbReference type="ChEBI" id="CHEBI:15378"/>
        <dbReference type="ChEBI" id="CHEBI:30616"/>
        <dbReference type="ChEBI" id="CHEBI:43474"/>
        <dbReference type="ChEBI" id="CHEBI:456216"/>
        <dbReference type="EC" id="5.6.2.3"/>
    </reaction>
</comment>
<dbReference type="InterPro" id="IPR016136">
    <property type="entry name" value="DNA_helicase_N/primase_C"/>
</dbReference>
<dbReference type="PANTHER" id="PTHR30153:SF2">
    <property type="entry name" value="REPLICATIVE DNA HELICASE"/>
    <property type="match status" value="1"/>
</dbReference>
<dbReference type="InterPro" id="IPR036185">
    <property type="entry name" value="DNA_heli_DnaB-like_N_sf"/>
</dbReference>
<comment type="similarity">
    <text evidence="1">Belongs to the helicase family. DnaB subfamily.</text>
</comment>
<keyword evidence="2" id="KW-0235">DNA replication</keyword>
<evidence type="ECO:0000313" key="12">
    <source>
        <dbReference type="EMBL" id="CAB4150754.1"/>
    </source>
</evidence>
<sequence>MQTEQIFIGACLANPDLIDAAIGGGLSNSAFTDSKHLSLWQSLVALRSKGQLTDTSSVYMAMGDQCPATELFEAEKSCNSSITGKKALKKLIWEGQLAVLKPALQDAIACISRGGKAEEVSKAVEGLQGLLKPTESEAPSLEQLITEVKLWAEQEIAGTRDNKDVVTTGLPSFDSLCQPIEAHEYVVVGARTSIGKSSFMSQIASHNLNRGLRVAYFTLETSANAVVKQIAGQRSRVNLRNLNREFADKQADYFKELKRLSTQQLRVFDKDMSITQIENRCRLLAASWKPQLVILDYLGLIRGTDGSAYERMGQLSKAMIPLRKTVGCALIVAAQLNRGNEREDRAPSRTDFRDAGSIEEDAHRIIALHRPSKSHSGSPQELGQSTYDYELLQLKLRDGPLAFSRIKYYAPHTWFYEETN</sequence>
<keyword evidence="6" id="KW-0067">ATP-binding</keyword>
<keyword evidence="3" id="KW-0547">Nucleotide-binding</keyword>
<organism evidence="12">
    <name type="scientific">uncultured Caudovirales phage</name>
    <dbReference type="NCBI Taxonomy" id="2100421"/>
    <lineage>
        <taxon>Viruses</taxon>
        <taxon>Duplodnaviria</taxon>
        <taxon>Heunggongvirae</taxon>
        <taxon>Uroviricota</taxon>
        <taxon>Caudoviricetes</taxon>
        <taxon>Peduoviridae</taxon>
        <taxon>Maltschvirus</taxon>
        <taxon>Maltschvirus maltsch</taxon>
    </lineage>
</organism>
<evidence type="ECO:0000256" key="9">
    <source>
        <dbReference type="ARBA" id="ARBA00044969"/>
    </source>
</evidence>
<dbReference type="InterPro" id="IPR007693">
    <property type="entry name" value="DNA_helicase_DnaB-like_N"/>
</dbReference>
<dbReference type="Pfam" id="PF03796">
    <property type="entry name" value="DnaB_C"/>
    <property type="match status" value="1"/>
</dbReference>
<proteinExistence type="inferred from homology"/>
<accession>A0A6J5MV16</accession>
<gene>
    <name evidence="12" type="ORF">UFOVP574_25</name>
</gene>
<evidence type="ECO:0000256" key="2">
    <source>
        <dbReference type="ARBA" id="ARBA00022705"/>
    </source>
</evidence>
<evidence type="ECO:0000256" key="8">
    <source>
        <dbReference type="ARBA" id="ARBA00023235"/>
    </source>
</evidence>
<dbReference type="GO" id="GO:0005524">
    <property type="term" value="F:ATP binding"/>
    <property type="evidence" value="ECO:0007669"/>
    <property type="project" value="UniProtKB-KW"/>
</dbReference>
<evidence type="ECO:0000256" key="10">
    <source>
        <dbReference type="ARBA" id="ARBA00048954"/>
    </source>
</evidence>
<feature type="domain" description="SF4 helicase" evidence="11">
    <location>
        <begin position="159"/>
        <end position="420"/>
    </location>
</feature>
<keyword evidence="8" id="KW-0413">Isomerase</keyword>
<evidence type="ECO:0000256" key="3">
    <source>
        <dbReference type="ARBA" id="ARBA00022741"/>
    </source>
</evidence>
<dbReference type="InterPro" id="IPR027417">
    <property type="entry name" value="P-loop_NTPase"/>
</dbReference>
<keyword evidence="7" id="KW-0238">DNA-binding</keyword>
<reference evidence="12" key="1">
    <citation type="submission" date="2020-04" db="EMBL/GenBank/DDBJ databases">
        <authorList>
            <person name="Chiriac C."/>
            <person name="Salcher M."/>
            <person name="Ghai R."/>
            <person name="Kavagutti S V."/>
        </authorList>
    </citation>
    <scope>NUCLEOTIDE SEQUENCE</scope>
</reference>
<dbReference type="Pfam" id="PF00772">
    <property type="entry name" value="DnaB"/>
    <property type="match status" value="1"/>
</dbReference>
<evidence type="ECO:0000256" key="6">
    <source>
        <dbReference type="ARBA" id="ARBA00022840"/>
    </source>
</evidence>
<evidence type="ECO:0000256" key="1">
    <source>
        <dbReference type="ARBA" id="ARBA00008428"/>
    </source>
</evidence>
<dbReference type="InterPro" id="IPR007694">
    <property type="entry name" value="DNA_helicase_DnaB-like_C"/>
</dbReference>
<evidence type="ECO:0000259" key="11">
    <source>
        <dbReference type="PROSITE" id="PS51199"/>
    </source>
</evidence>
<evidence type="ECO:0000256" key="5">
    <source>
        <dbReference type="ARBA" id="ARBA00022806"/>
    </source>
</evidence>
<dbReference type="SUPFAM" id="SSF52540">
    <property type="entry name" value="P-loop containing nucleoside triphosphate hydrolases"/>
    <property type="match status" value="1"/>
</dbReference>
<evidence type="ECO:0000256" key="4">
    <source>
        <dbReference type="ARBA" id="ARBA00022801"/>
    </source>
</evidence>
<dbReference type="Gene3D" id="3.40.50.300">
    <property type="entry name" value="P-loop containing nucleotide triphosphate hydrolases"/>
    <property type="match status" value="1"/>
</dbReference>
<dbReference type="GO" id="GO:0006260">
    <property type="term" value="P:DNA replication"/>
    <property type="evidence" value="ECO:0007669"/>
    <property type="project" value="UniProtKB-KW"/>
</dbReference>
<name>A0A6J5MV16_9CAUD</name>
<dbReference type="GO" id="GO:0003677">
    <property type="term" value="F:DNA binding"/>
    <property type="evidence" value="ECO:0007669"/>
    <property type="project" value="UniProtKB-KW"/>
</dbReference>
<evidence type="ECO:0000256" key="7">
    <source>
        <dbReference type="ARBA" id="ARBA00023125"/>
    </source>
</evidence>